<gene>
    <name evidence="1" type="ORF">SPLIT_LOCUS12942</name>
</gene>
<name>A0A9P0N9S3_SPOLI</name>
<proteinExistence type="predicted"/>
<organism evidence="1 2">
    <name type="scientific">Spodoptera littoralis</name>
    <name type="common">Egyptian cotton leafworm</name>
    <dbReference type="NCBI Taxonomy" id="7109"/>
    <lineage>
        <taxon>Eukaryota</taxon>
        <taxon>Metazoa</taxon>
        <taxon>Ecdysozoa</taxon>
        <taxon>Arthropoda</taxon>
        <taxon>Hexapoda</taxon>
        <taxon>Insecta</taxon>
        <taxon>Pterygota</taxon>
        <taxon>Neoptera</taxon>
        <taxon>Endopterygota</taxon>
        <taxon>Lepidoptera</taxon>
        <taxon>Glossata</taxon>
        <taxon>Ditrysia</taxon>
        <taxon>Noctuoidea</taxon>
        <taxon>Noctuidae</taxon>
        <taxon>Amphipyrinae</taxon>
        <taxon>Spodoptera</taxon>
    </lineage>
</organism>
<reference evidence="1" key="1">
    <citation type="submission" date="2022-02" db="EMBL/GenBank/DDBJ databases">
        <authorList>
            <person name="King R."/>
        </authorList>
    </citation>
    <scope>NUCLEOTIDE SEQUENCE</scope>
</reference>
<dbReference type="EMBL" id="LR824562">
    <property type="protein sequence ID" value="CAH1647591.1"/>
    <property type="molecule type" value="Genomic_DNA"/>
</dbReference>
<sequence length="14" mass="1754">MNHIKRINSYTYIT</sequence>
<evidence type="ECO:0000313" key="1">
    <source>
        <dbReference type="EMBL" id="CAH1647591.1"/>
    </source>
</evidence>
<evidence type="ECO:0000313" key="2">
    <source>
        <dbReference type="Proteomes" id="UP001153321"/>
    </source>
</evidence>
<accession>A0A9P0N9S3</accession>
<dbReference type="Proteomes" id="UP001153321">
    <property type="component" value="Chromosome Z"/>
</dbReference>
<protein>
    <submittedName>
        <fullName evidence="1">Uncharacterized protein</fullName>
    </submittedName>
</protein>
<keyword evidence="2" id="KW-1185">Reference proteome</keyword>